<sequence>MRWWSPGVAHAGKTVTVVIEDTCLRVLDGDVEISTHPRRGGPVARYIADFR</sequence>
<dbReference type="Proteomes" id="UP001596435">
    <property type="component" value="Unassembled WGS sequence"/>
</dbReference>
<evidence type="ECO:0000313" key="2">
    <source>
        <dbReference type="Proteomes" id="UP001596435"/>
    </source>
</evidence>
<keyword evidence="2" id="KW-1185">Reference proteome</keyword>
<accession>A0ABW2G2U9</accession>
<protein>
    <recommendedName>
        <fullName evidence="3">Transposase</fullName>
    </recommendedName>
</protein>
<dbReference type="EMBL" id="JBHTAJ010000059">
    <property type="protein sequence ID" value="MFC7183075.1"/>
    <property type="molecule type" value="Genomic_DNA"/>
</dbReference>
<evidence type="ECO:0000313" key="1">
    <source>
        <dbReference type="EMBL" id="MFC7183075.1"/>
    </source>
</evidence>
<organism evidence="1 2">
    <name type="scientific">Kitasatospora paranensis</name>
    <dbReference type="NCBI Taxonomy" id="258053"/>
    <lineage>
        <taxon>Bacteria</taxon>
        <taxon>Bacillati</taxon>
        <taxon>Actinomycetota</taxon>
        <taxon>Actinomycetes</taxon>
        <taxon>Kitasatosporales</taxon>
        <taxon>Streptomycetaceae</taxon>
        <taxon>Kitasatospora</taxon>
    </lineage>
</organism>
<reference evidence="2" key="1">
    <citation type="journal article" date="2019" name="Int. J. Syst. Evol. Microbiol.">
        <title>The Global Catalogue of Microorganisms (GCM) 10K type strain sequencing project: providing services to taxonomists for standard genome sequencing and annotation.</title>
        <authorList>
            <consortium name="The Broad Institute Genomics Platform"/>
            <consortium name="The Broad Institute Genome Sequencing Center for Infectious Disease"/>
            <person name="Wu L."/>
            <person name="Ma J."/>
        </authorList>
    </citation>
    <scope>NUCLEOTIDE SEQUENCE [LARGE SCALE GENOMIC DNA]</scope>
    <source>
        <strain evidence="2">CGMCC 1.12859</strain>
    </source>
</reference>
<dbReference type="RefSeq" id="WP_345703973.1">
    <property type="nucleotide sequence ID" value="NZ_BAABKV010000001.1"/>
</dbReference>
<comment type="caution">
    <text evidence="1">The sequence shown here is derived from an EMBL/GenBank/DDBJ whole genome shotgun (WGS) entry which is preliminary data.</text>
</comment>
<gene>
    <name evidence="1" type="ORF">ACFQMG_26345</name>
</gene>
<name>A0ABW2G2U9_9ACTN</name>
<proteinExistence type="predicted"/>
<evidence type="ECO:0008006" key="3">
    <source>
        <dbReference type="Google" id="ProtNLM"/>
    </source>
</evidence>